<gene>
    <name evidence="1" type="ORF">R1flu_013694</name>
</gene>
<dbReference type="Proteomes" id="UP001605036">
    <property type="component" value="Unassembled WGS sequence"/>
</dbReference>
<accession>A0ABD1YE48</accession>
<comment type="caution">
    <text evidence="1">The sequence shown here is derived from an EMBL/GenBank/DDBJ whole genome shotgun (WGS) entry which is preliminary data.</text>
</comment>
<organism evidence="1 2">
    <name type="scientific">Riccia fluitans</name>
    <dbReference type="NCBI Taxonomy" id="41844"/>
    <lineage>
        <taxon>Eukaryota</taxon>
        <taxon>Viridiplantae</taxon>
        <taxon>Streptophyta</taxon>
        <taxon>Embryophyta</taxon>
        <taxon>Marchantiophyta</taxon>
        <taxon>Marchantiopsida</taxon>
        <taxon>Marchantiidae</taxon>
        <taxon>Marchantiales</taxon>
        <taxon>Ricciaceae</taxon>
        <taxon>Riccia</taxon>
    </lineage>
</organism>
<evidence type="ECO:0000313" key="2">
    <source>
        <dbReference type="Proteomes" id="UP001605036"/>
    </source>
</evidence>
<reference evidence="1 2" key="1">
    <citation type="submission" date="2024-09" db="EMBL/GenBank/DDBJ databases">
        <title>Chromosome-scale assembly of Riccia fluitans.</title>
        <authorList>
            <person name="Paukszto L."/>
            <person name="Sawicki J."/>
            <person name="Karawczyk K."/>
            <person name="Piernik-Szablinska J."/>
            <person name="Szczecinska M."/>
            <person name="Mazdziarz M."/>
        </authorList>
    </citation>
    <scope>NUCLEOTIDE SEQUENCE [LARGE SCALE GENOMIC DNA]</scope>
    <source>
        <strain evidence="1">Rf_01</strain>
        <tissue evidence="1">Aerial parts of the thallus</tissue>
    </source>
</reference>
<evidence type="ECO:0000313" key="1">
    <source>
        <dbReference type="EMBL" id="KAL2629008.1"/>
    </source>
</evidence>
<proteinExistence type="predicted"/>
<dbReference type="EMBL" id="JBHFFA010000004">
    <property type="protein sequence ID" value="KAL2629008.1"/>
    <property type="molecule type" value="Genomic_DNA"/>
</dbReference>
<dbReference type="AlphaFoldDB" id="A0ABD1YE48"/>
<keyword evidence="2" id="KW-1185">Reference proteome</keyword>
<name>A0ABD1YE48_9MARC</name>
<sequence length="96" mass="11266">MWPAISRRDDSEGMAIAQNIPRLKHLVISAGLTQAERYRKSCQLLECLHEEPDSDEESDYDDSEDQDLYDLEDIWEGDDYVEYDSENYDGRILDFL</sequence>
<protein>
    <submittedName>
        <fullName evidence="1">Uncharacterized protein</fullName>
    </submittedName>
</protein>